<dbReference type="InterPro" id="IPR036390">
    <property type="entry name" value="WH_DNA-bd_sf"/>
</dbReference>
<dbReference type="SUPFAM" id="SSF53850">
    <property type="entry name" value="Periplasmic binding protein-like II"/>
    <property type="match status" value="1"/>
</dbReference>
<keyword evidence="3" id="KW-0238">DNA-binding</keyword>
<dbReference type="PANTHER" id="PTHR30346">
    <property type="entry name" value="TRANSCRIPTIONAL DUAL REGULATOR HCAR-RELATED"/>
    <property type="match status" value="1"/>
</dbReference>
<evidence type="ECO:0000256" key="3">
    <source>
        <dbReference type="ARBA" id="ARBA00023125"/>
    </source>
</evidence>
<dbReference type="Gene3D" id="1.10.10.10">
    <property type="entry name" value="Winged helix-like DNA-binding domain superfamily/Winged helix DNA-binding domain"/>
    <property type="match status" value="1"/>
</dbReference>
<comment type="caution">
    <text evidence="6">The sequence shown here is derived from an EMBL/GenBank/DDBJ whole genome shotgun (WGS) entry which is preliminary data.</text>
</comment>
<dbReference type="EMBL" id="JANUGQ010000008">
    <property type="protein sequence ID" value="MCS0636454.1"/>
    <property type="molecule type" value="Genomic_DNA"/>
</dbReference>
<keyword evidence="4" id="KW-0804">Transcription</keyword>
<dbReference type="InterPro" id="IPR000847">
    <property type="entry name" value="LysR_HTH_N"/>
</dbReference>
<dbReference type="RefSeq" id="WP_258787571.1">
    <property type="nucleotide sequence ID" value="NZ_JANUGQ010000008.1"/>
</dbReference>
<reference evidence="6" key="1">
    <citation type="submission" date="2022-08" db="EMBL/GenBank/DDBJ databases">
        <authorList>
            <person name="Somphong A."/>
            <person name="Phongsopitanun W."/>
        </authorList>
    </citation>
    <scope>NUCLEOTIDE SEQUENCE</scope>
    <source>
        <strain evidence="6">LP05-1</strain>
    </source>
</reference>
<dbReference type="Gene3D" id="3.40.190.10">
    <property type="entry name" value="Periplasmic binding protein-like II"/>
    <property type="match status" value="2"/>
</dbReference>
<proteinExistence type="inferred from homology"/>
<keyword evidence="2" id="KW-0805">Transcription regulation</keyword>
<dbReference type="PROSITE" id="PS50931">
    <property type="entry name" value="HTH_LYSR"/>
    <property type="match status" value="1"/>
</dbReference>
<name>A0ABT2CIK8_9ACTN</name>
<evidence type="ECO:0000256" key="1">
    <source>
        <dbReference type="ARBA" id="ARBA00009437"/>
    </source>
</evidence>
<dbReference type="PANTHER" id="PTHR30346:SF30">
    <property type="entry name" value="SMALL NEUTRAL PROTEASE REGULATORY PROTEIN"/>
    <property type="match status" value="1"/>
</dbReference>
<evidence type="ECO:0000259" key="5">
    <source>
        <dbReference type="PROSITE" id="PS50931"/>
    </source>
</evidence>
<gene>
    <name evidence="6" type="ORF">NX801_12430</name>
</gene>
<dbReference type="InterPro" id="IPR036388">
    <property type="entry name" value="WH-like_DNA-bd_sf"/>
</dbReference>
<dbReference type="Pfam" id="PF03466">
    <property type="entry name" value="LysR_substrate"/>
    <property type="match status" value="1"/>
</dbReference>
<feature type="domain" description="HTH lysR-type" evidence="5">
    <location>
        <begin position="3"/>
        <end position="60"/>
    </location>
</feature>
<comment type="similarity">
    <text evidence="1">Belongs to the LysR transcriptional regulatory family.</text>
</comment>
<accession>A0ABT2CIK8</accession>
<sequence length="301" mass="30956">MELKLRHLRMLLAIAEMGSMKRAAAAMMLAPSTLSAQLKAVEGEVGGPVFHRTPRGAVPTEAGRLVLAHAREALASADRIQAWRTPPNGPGTGGPVTIGCCPGPIPGHLAPLLPGSLPHPVELTLYGGPGEVLAAVTARTADAGFVMDVAGFGAPAPEHVALTLVGTEPVVVVLPAAHPLAARSRIDLPDLAAENWLLLPEDPGADDAGALVAVCAAAGFVPRVRHRLADFGALIDLVARGQGVAVGQGSARPREGVVMRPLTGDPLRVRHLLALHEHSPLANSRALLLNLAAEALPAAHD</sequence>
<protein>
    <submittedName>
        <fullName evidence="6">LysR family transcriptional regulator</fullName>
    </submittedName>
</protein>
<dbReference type="Pfam" id="PF00126">
    <property type="entry name" value="HTH_1"/>
    <property type="match status" value="1"/>
</dbReference>
<evidence type="ECO:0000256" key="4">
    <source>
        <dbReference type="ARBA" id="ARBA00023163"/>
    </source>
</evidence>
<keyword evidence="7" id="KW-1185">Reference proteome</keyword>
<dbReference type="Proteomes" id="UP001431313">
    <property type="component" value="Unassembled WGS sequence"/>
</dbReference>
<dbReference type="InterPro" id="IPR005119">
    <property type="entry name" value="LysR_subst-bd"/>
</dbReference>
<evidence type="ECO:0000256" key="2">
    <source>
        <dbReference type="ARBA" id="ARBA00023015"/>
    </source>
</evidence>
<dbReference type="CDD" id="cd08414">
    <property type="entry name" value="PBP2_LTTR_aromatics_like"/>
    <property type="match status" value="1"/>
</dbReference>
<organism evidence="6 7">
    <name type="scientific">Streptomyces pyxinae</name>
    <dbReference type="NCBI Taxonomy" id="2970734"/>
    <lineage>
        <taxon>Bacteria</taxon>
        <taxon>Bacillati</taxon>
        <taxon>Actinomycetota</taxon>
        <taxon>Actinomycetes</taxon>
        <taxon>Kitasatosporales</taxon>
        <taxon>Streptomycetaceae</taxon>
        <taxon>Streptomyces</taxon>
    </lineage>
</organism>
<evidence type="ECO:0000313" key="6">
    <source>
        <dbReference type="EMBL" id="MCS0636454.1"/>
    </source>
</evidence>
<dbReference type="SUPFAM" id="SSF46785">
    <property type="entry name" value="Winged helix' DNA-binding domain"/>
    <property type="match status" value="1"/>
</dbReference>
<evidence type="ECO:0000313" key="7">
    <source>
        <dbReference type="Proteomes" id="UP001431313"/>
    </source>
</evidence>